<dbReference type="GeneTree" id="ENSGT00730000111690"/>
<reference evidence="1" key="3">
    <citation type="submission" date="2025-09" db="UniProtKB">
        <authorList>
            <consortium name="Ensembl"/>
        </authorList>
    </citation>
    <scope>IDENTIFICATION</scope>
</reference>
<sequence length="269" mass="31286">MVQLQLGSLDQLGDSWFGRPFPRHGLQLLFWFANDCVTIESAGLVSDCQPEIGLFGFHVFGNMEELLPIFYFYLQVSYFEVGNLNTETYPASADLPAYVRENYGLDGNYGDDNSDRIIISYRARSRLVEAVYVTEHDSNAFGRFRADRTFQIRCDLIRVLQDQRLDVSSLLNQMGYYDDVQQPSVQEMLDMLQTFSGDGFFSGGFDRFMEPFNFDQRWIFDMTPSNRAVKPRRTRTKKKTRAVTRSYWEPYWEQRYPGRGPVCGKVFTP</sequence>
<accession>A0A3Q1CMV8</accession>
<reference evidence="1 2" key="1">
    <citation type="submission" date="2022-01" db="EMBL/GenBank/DDBJ databases">
        <title>A chromosome-scale genome assembly of the false clownfish, Amphiprion ocellaris.</title>
        <authorList>
            <person name="Ryu T."/>
        </authorList>
    </citation>
    <scope>NUCLEOTIDE SEQUENCE [LARGE SCALE GENOMIC DNA]</scope>
</reference>
<dbReference type="Proteomes" id="UP001501940">
    <property type="component" value="Chromosome 4"/>
</dbReference>
<dbReference type="PANTHER" id="PTHR38706">
    <property type="entry name" value="SI:CH211-198C19.1-RELATED"/>
    <property type="match status" value="1"/>
</dbReference>
<dbReference type="PANTHER" id="PTHR38706:SF2">
    <property type="match status" value="1"/>
</dbReference>
<organism evidence="1 2">
    <name type="scientific">Amphiprion ocellaris</name>
    <name type="common">Clown anemonefish</name>
    <dbReference type="NCBI Taxonomy" id="80972"/>
    <lineage>
        <taxon>Eukaryota</taxon>
        <taxon>Metazoa</taxon>
        <taxon>Chordata</taxon>
        <taxon>Craniata</taxon>
        <taxon>Vertebrata</taxon>
        <taxon>Euteleostomi</taxon>
        <taxon>Actinopterygii</taxon>
        <taxon>Neopterygii</taxon>
        <taxon>Teleostei</taxon>
        <taxon>Neoteleostei</taxon>
        <taxon>Acanthomorphata</taxon>
        <taxon>Ovalentaria</taxon>
        <taxon>Pomacentridae</taxon>
        <taxon>Amphiprion</taxon>
    </lineage>
</organism>
<reference evidence="1" key="2">
    <citation type="submission" date="2025-08" db="UniProtKB">
        <authorList>
            <consortium name="Ensembl"/>
        </authorList>
    </citation>
    <scope>IDENTIFICATION</scope>
</reference>
<proteinExistence type="predicted"/>
<evidence type="ECO:0000313" key="1">
    <source>
        <dbReference type="Ensembl" id="ENSAOCP00000020546.2"/>
    </source>
</evidence>
<name>A0A3Q1CMV8_AMPOC</name>
<dbReference type="Ensembl" id="ENSAOCT00000012769.2">
    <property type="protein sequence ID" value="ENSAOCP00000020546.2"/>
    <property type="gene ID" value="ENSAOCG00000004747.2"/>
</dbReference>
<evidence type="ECO:0000313" key="2">
    <source>
        <dbReference type="Proteomes" id="UP001501940"/>
    </source>
</evidence>
<dbReference type="STRING" id="80972.ENSAOCP00000020546"/>
<keyword evidence="2" id="KW-1185">Reference proteome</keyword>
<dbReference type="AlphaFoldDB" id="A0A3Q1CMV8"/>
<protein>
    <submittedName>
        <fullName evidence="1">Uncharacterized protein</fullName>
    </submittedName>
</protein>
<dbReference type="OMA" id="DVISWEY"/>